<name>A0A0G4G9J3_9ALVE</name>
<feature type="non-terminal residue" evidence="1">
    <location>
        <position position="34"/>
    </location>
</feature>
<gene>
    <name evidence="1" type="ORF">Cvel_20911</name>
</gene>
<protein>
    <submittedName>
        <fullName evidence="1">Uncharacterized protein</fullName>
    </submittedName>
</protein>
<reference evidence="1" key="1">
    <citation type="submission" date="2014-11" db="EMBL/GenBank/DDBJ databases">
        <authorList>
            <person name="Otto D Thomas"/>
            <person name="Naeem Raeece"/>
        </authorList>
    </citation>
    <scope>NUCLEOTIDE SEQUENCE</scope>
</reference>
<proteinExistence type="predicted"/>
<dbReference type="EMBL" id="CDMZ01001013">
    <property type="protein sequence ID" value="CEM25685.1"/>
    <property type="molecule type" value="Genomic_DNA"/>
</dbReference>
<evidence type="ECO:0000313" key="1">
    <source>
        <dbReference type="EMBL" id="CEM25685.1"/>
    </source>
</evidence>
<sequence>MRVGSLPCQDLLLFTEHPVNAMVLPFRADDLMKV</sequence>
<organism evidence="1">
    <name type="scientific">Chromera velia CCMP2878</name>
    <dbReference type="NCBI Taxonomy" id="1169474"/>
    <lineage>
        <taxon>Eukaryota</taxon>
        <taxon>Sar</taxon>
        <taxon>Alveolata</taxon>
        <taxon>Colpodellida</taxon>
        <taxon>Chromeraceae</taxon>
        <taxon>Chromera</taxon>
    </lineage>
</organism>
<accession>A0A0G4G9J3</accession>
<dbReference type="AlphaFoldDB" id="A0A0G4G9J3"/>